<dbReference type="AlphaFoldDB" id="A0A562P9P5"/>
<organism evidence="2 3">
    <name type="scientific">Pseudoduganella flava</name>
    <dbReference type="NCBI Taxonomy" id="871742"/>
    <lineage>
        <taxon>Bacteria</taxon>
        <taxon>Pseudomonadati</taxon>
        <taxon>Pseudomonadota</taxon>
        <taxon>Betaproteobacteria</taxon>
        <taxon>Burkholderiales</taxon>
        <taxon>Oxalobacteraceae</taxon>
        <taxon>Telluria group</taxon>
        <taxon>Pseudoduganella</taxon>
    </lineage>
</organism>
<gene>
    <name evidence="1" type="ORF">GO485_29170</name>
    <name evidence="2" type="ORF">IP92_05764</name>
</gene>
<dbReference type="EMBL" id="CP046904">
    <property type="protein sequence ID" value="QGZ42705.1"/>
    <property type="molecule type" value="Genomic_DNA"/>
</dbReference>
<dbReference type="Proteomes" id="UP000437862">
    <property type="component" value="Chromosome"/>
</dbReference>
<reference evidence="2" key="2">
    <citation type="submission" date="2019-07" db="EMBL/GenBank/DDBJ databases">
        <authorList>
            <person name="Whitman W."/>
            <person name="Huntemann M."/>
            <person name="Clum A."/>
            <person name="Pillay M."/>
            <person name="Palaniappan K."/>
            <person name="Varghese N."/>
            <person name="Mikhailova N."/>
            <person name="Stamatis D."/>
            <person name="Reddy T."/>
            <person name="Daum C."/>
            <person name="Shapiro N."/>
            <person name="Ivanova N."/>
            <person name="Kyrpides N."/>
            <person name="Woyke T."/>
        </authorList>
    </citation>
    <scope>NUCLEOTIDE SEQUENCE</scope>
    <source>
        <strain evidence="2">CGMCC 1.10685</strain>
    </source>
</reference>
<evidence type="ECO:0000313" key="2">
    <source>
        <dbReference type="EMBL" id="TWI41043.1"/>
    </source>
</evidence>
<accession>A0A562P9P5</accession>
<dbReference type="Proteomes" id="UP000315112">
    <property type="component" value="Unassembled WGS sequence"/>
</dbReference>
<protein>
    <submittedName>
        <fullName evidence="2">Uncharacterized protein</fullName>
    </submittedName>
</protein>
<dbReference type="EMBL" id="VLKW01000018">
    <property type="protein sequence ID" value="TWI41043.1"/>
    <property type="molecule type" value="Genomic_DNA"/>
</dbReference>
<name>A0A562P9P5_9BURK</name>
<reference evidence="2 3" key="1">
    <citation type="journal article" date="2015" name="Stand. Genomic Sci.">
        <title>Genomic Encyclopedia of Bacterial and Archaeal Type Strains, Phase III: the genomes of soil and plant-associated and newly described type strains.</title>
        <authorList>
            <person name="Whitman W.B."/>
            <person name="Woyke T."/>
            <person name="Klenk H.P."/>
            <person name="Zhou Y."/>
            <person name="Lilburn T.G."/>
            <person name="Beck B.J."/>
            <person name="De Vos P."/>
            <person name="Vandamme P."/>
            <person name="Eisen J.A."/>
            <person name="Garrity G."/>
            <person name="Hugenholtz P."/>
            <person name="Kyrpides N.C."/>
        </authorList>
    </citation>
    <scope>NUCLEOTIDE SEQUENCE [LARGE SCALE GENOMIC DNA]</scope>
    <source>
        <strain evidence="2 3">CGMCC 1.10685</strain>
    </source>
</reference>
<evidence type="ECO:0000313" key="3">
    <source>
        <dbReference type="Proteomes" id="UP000315112"/>
    </source>
</evidence>
<dbReference type="RefSeq" id="WP_145881946.1">
    <property type="nucleotide sequence ID" value="NZ_CP046904.1"/>
</dbReference>
<keyword evidence="4" id="KW-1185">Reference proteome</keyword>
<proteinExistence type="predicted"/>
<evidence type="ECO:0000313" key="4">
    <source>
        <dbReference type="Proteomes" id="UP000437862"/>
    </source>
</evidence>
<sequence length="96" mass="11140">MKINASRNLREGWYAGRTYAHYDHTGKRVRLHVRTKKRNTKIRNYIVLADGSQQIVASTTNFTGHGALRWHVMWLECATPELWGVRSTQVGEDRQS</sequence>
<evidence type="ECO:0000313" key="1">
    <source>
        <dbReference type="EMBL" id="QGZ42705.1"/>
    </source>
</evidence>
<reference evidence="1 4" key="3">
    <citation type="submission" date="2019-12" db="EMBL/GenBank/DDBJ databases">
        <title>Draft Genome Sequences of Six Type Strains of the Genus Massilia.</title>
        <authorList>
            <person name="Miess H."/>
            <person name="Frediansyah A."/>
            <person name="Goeker M."/>
            <person name="Gross H."/>
        </authorList>
    </citation>
    <scope>NUCLEOTIDE SEQUENCE [LARGE SCALE GENOMIC DNA]</scope>
    <source>
        <strain evidence="1 4">DSM 26639</strain>
    </source>
</reference>